<organism evidence="2 3">
    <name type="scientific">Kibdelosporangium aridum</name>
    <dbReference type="NCBI Taxonomy" id="2030"/>
    <lineage>
        <taxon>Bacteria</taxon>
        <taxon>Bacillati</taxon>
        <taxon>Actinomycetota</taxon>
        <taxon>Actinomycetes</taxon>
        <taxon>Pseudonocardiales</taxon>
        <taxon>Pseudonocardiaceae</taxon>
        <taxon>Kibdelosporangium</taxon>
    </lineage>
</organism>
<name>A0A428YUT5_KIBAR</name>
<sequence>MSAAEINQKKNGAPPPAKNAATPLTNTKEATHMNVIDSMAQSDVIANANGTMLSAEEAIKLATAPDIERHEPGPEWASVVPPYTASPVWPTDFTRIVEHEIGQVAGVRVSISQFQTIDEGVRGDGEPMITISADCKSLTFSEGHALLGFMIAAQKKLGEITGTITAAVTQ</sequence>
<gene>
    <name evidence="2" type="ORF">DMH04_41450</name>
</gene>
<proteinExistence type="predicted"/>
<accession>A0A428YUT5</accession>
<evidence type="ECO:0000256" key="1">
    <source>
        <dbReference type="SAM" id="MobiDB-lite"/>
    </source>
</evidence>
<reference evidence="2 3" key="1">
    <citation type="submission" date="2018-05" db="EMBL/GenBank/DDBJ databases">
        <title>Evolution of GPA BGCs.</title>
        <authorList>
            <person name="Waglechner N."/>
            <person name="Wright G.D."/>
        </authorList>
    </citation>
    <scope>NUCLEOTIDE SEQUENCE [LARGE SCALE GENOMIC DNA]</scope>
    <source>
        <strain evidence="2 3">A82846</strain>
    </source>
</reference>
<feature type="region of interest" description="Disordered" evidence="1">
    <location>
        <begin position="1"/>
        <end position="23"/>
    </location>
</feature>
<comment type="caution">
    <text evidence="2">The sequence shown here is derived from an EMBL/GenBank/DDBJ whole genome shotgun (WGS) entry which is preliminary data.</text>
</comment>
<dbReference type="Proteomes" id="UP000287547">
    <property type="component" value="Unassembled WGS sequence"/>
</dbReference>
<dbReference type="EMBL" id="QHKI01000056">
    <property type="protein sequence ID" value="RSM73480.1"/>
    <property type="molecule type" value="Genomic_DNA"/>
</dbReference>
<evidence type="ECO:0000313" key="3">
    <source>
        <dbReference type="Proteomes" id="UP000287547"/>
    </source>
</evidence>
<protein>
    <submittedName>
        <fullName evidence="2">Uncharacterized protein</fullName>
    </submittedName>
</protein>
<dbReference type="RefSeq" id="WP_125728161.1">
    <property type="nucleotide sequence ID" value="NZ_QHKI01000056.1"/>
</dbReference>
<dbReference type="AlphaFoldDB" id="A0A428YUT5"/>
<evidence type="ECO:0000313" key="2">
    <source>
        <dbReference type="EMBL" id="RSM73480.1"/>
    </source>
</evidence>